<dbReference type="PANTHER" id="PTHR33939:SF1">
    <property type="entry name" value="DUF4371 DOMAIN-CONTAINING PROTEIN"/>
    <property type="match status" value="1"/>
</dbReference>
<evidence type="ECO:0000313" key="3">
    <source>
        <dbReference type="EMBL" id="EDQ92072.1"/>
    </source>
</evidence>
<feature type="compositionally biased region" description="Low complexity" evidence="1">
    <location>
        <begin position="34"/>
        <end position="45"/>
    </location>
</feature>
<evidence type="ECO:0000256" key="1">
    <source>
        <dbReference type="SAM" id="MobiDB-lite"/>
    </source>
</evidence>
<sequence>MKATHAGDDEDEEDEGAKVPLLETRRYDDNLCVSGSGSLGSPRTGRSSRRPPPNEVASRGVYDKMDSVTLSAVSVPPPGSPRRTRPSSGQTAAKRQKRVKQVDVDAELLQEGRAWVRQKRRELGRQTLAVEVLDVVSTHLLLRHQAWLASKRPGRPPKHDWAREVGQALGRRSNLCSRAWQAFVETRELYLPSALTGPRGYQPRRIPRTKALRVAIRNFLFEKESRGERVVADTLTSFLCDNGFMPPHLREVGGKQRLAVQRCVQRLINDLGLRGRRQGTIKKHRRIVYMDESYIHHHYRPQHDTLHDPEETRETTPLLHKGQRYCFIGAIIGADPNVPEAERCEEHHAQLLSNTVQIFTGGKQSEETKDYHDTFNADYFATWMDVLLAELARMGVQNAIIVMDNAKYHKSLPASTPRRSQKKDDLVAACRQLGLDVDGSQTKQAIWAQVEPWIRANILPVAVTKAVAAGHEVLFSPPHYSDLQPMELIWAQVKGRVGRTYHTKRTFIQVKAALQASFRDLSNDDVAACIDHSWKRLEKLNHLLQRIADAEGAGSDSDSDDVSDSEAEEGFPPGHAAGQSDGTQVSDDASASDAEDE</sequence>
<evidence type="ECO:0000313" key="4">
    <source>
        <dbReference type="Proteomes" id="UP000001357"/>
    </source>
</evidence>
<dbReference type="eggNOG" id="ENOG502S65Z">
    <property type="taxonomic scope" value="Eukaryota"/>
</dbReference>
<feature type="compositionally biased region" description="Acidic residues" evidence="1">
    <location>
        <begin position="557"/>
        <end position="569"/>
    </location>
</feature>
<name>A9USB6_MONBE</name>
<feature type="region of interest" description="Disordered" evidence="1">
    <location>
        <begin position="1"/>
        <end position="99"/>
    </location>
</feature>
<dbReference type="Proteomes" id="UP000001357">
    <property type="component" value="Unassembled WGS sequence"/>
</dbReference>
<protein>
    <recommendedName>
        <fullName evidence="2">Tc1-like transposase DDE domain-containing protein</fullName>
    </recommendedName>
</protein>
<keyword evidence="4" id="KW-1185">Reference proteome</keyword>
<dbReference type="AlphaFoldDB" id="A9USB6"/>
<dbReference type="PANTHER" id="PTHR33939">
    <property type="entry name" value="PROTEIN CBG22215"/>
    <property type="match status" value="1"/>
</dbReference>
<gene>
    <name evidence="3" type="ORF">MONBRDRAFT_5742</name>
</gene>
<evidence type="ECO:0000259" key="2">
    <source>
        <dbReference type="Pfam" id="PF13358"/>
    </source>
</evidence>
<dbReference type="Pfam" id="PF13358">
    <property type="entry name" value="DDE_3"/>
    <property type="match status" value="1"/>
</dbReference>
<proteinExistence type="predicted"/>
<feature type="region of interest" description="Disordered" evidence="1">
    <location>
        <begin position="550"/>
        <end position="597"/>
    </location>
</feature>
<dbReference type="GO" id="GO:0003676">
    <property type="term" value="F:nucleic acid binding"/>
    <property type="evidence" value="ECO:0007669"/>
    <property type="project" value="InterPro"/>
</dbReference>
<accession>A9USB6</accession>
<dbReference type="Gene3D" id="3.30.420.10">
    <property type="entry name" value="Ribonuclease H-like superfamily/Ribonuclease H"/>
    <property type="match status" value="1"/>
</dbReference>
<dbReference type="InterPro" id="IPR036397">
    <property type="entry name" value="RNaseH_sf"/>
</dbReference>
<dbReference type="InParanoid" id="A9USB6"/>
<dbReference type="KEGG" id="mbr:MONBRDRAFT_5742"/>
<reference evidence="3 4" key="1">
    <citation type="journal article" date="2008" name="Nature">
        <title>The genome of the choanoflagellate Monosiga brevicollis and the origin of metazoans.</title>
        <authorList>
            <consortium name="JGI Sequencing"/>
            <person name="King N."/>
            <person name="Westbrook M.J."/>
            <person name="Young S.L."/>
            <person name="Kuo A."/>
            <person name="Abedin M."/>
            <person name="Chapman J."/>
            <person name="Fairclough S."/>
            <person name="Hellsten U."/>
            <person name="Isogai Y."/>
            <person name="Letunic I."/>
            <person name="Marr M."/>
            <person name="Pincus D."/>
            <person name="Putnam N."/>
            <person name="Rokas A."/>
            <person name="Wright K.J."/>
            <person name="Zuzow R."/>
            <person name="Dirks W."/>
            <person name="Good M."/>
            <person name="Goodstein D."/>
            <person name="Lemons D."/>
            <person name="Li W."/>
            <person name="Lyons J.B."/>
            <person name="Morris A."/>
            <person name="Nichols S."/>
            <person name="Richter D.J."/>
            <person name="Salamov A."/>
            <person name="Bork P."/>
            <person name="Lim W.A."/>
            <person name="Manning G."/>
            <person name="Miller W.T."/>
            <person name="McGinnis W."/>
            <person name="Shapiro H."/>
            <person name="Tjian R."/>
            <person name="Grigoriev I.V."/>
            <person name="Rokhsar D."/>
        </authorList>
    </citation>
    <scope>NUCLEOTIDE SEQUENCE [LARGE SCALE GENOMIC DNA]</scope>
    <source>
        <strain evidence="4">MX1 / ATCC 50154</strain>
    </source>
</reference>
<dbReference type="GeneID" id="5888465"/>
<dbReference type="InterPro" id="IPR038717">
    <property type="entry name" value="Tc1-like_DDE_dom"/>
</dbReference>
<dbReference type="EMBL" id="CH991544">
    <property type="protein sequence ID" value="EDQ92072.1"/>
    <property type="molecule type" value="Genomic_DNA"/>
</dbReference>
<dbReference type="OMA" id="IHHHYRP"/>
<dbReference type="RefSeq" id="XP_001743358.1">
    <property type="nucleotide sequence ID" value="XM_001743306.1"/>
</dbReference>
<feature type="compositionally biased region" description="Low complexity" evidence="1">
    <location>
        <begin position="586"/>
        <end position="597"/>
    </location>
</feature>
<organism evidence="3 4">
    <name type="scientific">Monosiga brevicollis</name>
    <name type="common">Choanoflagellate</name>
    <dbReference type="NCBI Taxonomy" id="81824"/>
    <lineage>
        <taxon>Eukaryota</taxon>
        <taxon>Choanoflagellata</taxon>
        <taxon>Craspedida</taxon>
        <taxon>Salpingoecidae</taxon>
        <taxon>Monosiga</taxon>
    </lineage>
</organism>
<feature type="domain" description="Tc1-like transposase DDE" evidence="2">
    <location>
        <begin position="364"/>
        <end position="499"/>
    </location>
</feature>